<keyword evidence="4" id="KW-1185">Reference proteome</keyword>
<evidence type="ECO:0000259" key="2">
    <source>
        <dbReference type="PROSITE" id="PS51411"/>
    </source>
</evidence>
<dbReference type="InterPro" id="IPR047767">
    <property type="entry name" value="PSP1-like"/>
</dbReference>
<sequence>MNVALLKDIEETRRYIDECYLQDLGRLEAARSMFEQHFSRLDSLIRDSTNPRHDEGGEIRVDTLLATPCRQTYNSDDKILATPSMASPPISRGTINYDRFLDEVTCGALASTWPNRLNNETDADTRKRPTLESIPEGARNRSPPKDHSAPCQVLVVFKRKRILQFESPTYVSPGEYVVVGGDRGEDIGLVTHSRTLGEHNYDGEKKWAEGVGRVLRVATALEVSQLQGVQTELEERAVEVAQKKVEEHRLPMCIVDAEYQFDRKKLTFYYRSQQRLDFRTLVRDLYKTFRARIWMEPEVPS</sequence>
<accession>A0A1X0NWX9</accession>
<comment type="caution">
    <text evidence="3">The sequence shown here is derived from an EMBL/GenBank/DDBJ whole genome shotgun (WGS) entry which is preliminary data.</text>
</comment>
<proteinExistence type="predicted"/>
<gene>
    <name evidence="3" type="ORF">TM35_000162480</name>
</gene>
<dbReference type="GO" id="GO:0005737">
    <property type="term" value="C:cytoplasm"/>
    <property type="evidence" value="ECO:0007669"/>
    <property type="project" value="TreeGrafter"/>
</dbReference>
<protein>
    <submittedName>
        <fullName evidence="3">Putative cell cycle sequence binding phosphoprotein (RBP45)</fullName>
    </submittedName>
</protein>
<dbReference type="Pfam" id="PF04468">
    <property type="entry name" value="PSP1"/>
    <property type="match status" value="1"/>
</dbReference>
<evidence type="ECO:0000256" key="1">
    <source>
        <dbReference type="SAM" id="MobiDB-lite"/>
    </source>
</evidence>
<feature type="domain" description="PSP1 C-terminal" evidence="2">
    <location>
        <begin position="212"/>
        <end position="298"/>
    </location>
</feature>
<organism evidence="3 4">
    <name type="scientific">Trypanosoma theileri</name>
    <dbReference type="NCBI Taxonomy" id="67003"/>
    <lineage>
        <taxon>Eukaryota</taxon>
        <taxon>Discoba</taxon>
        <taxon>Euglenozoa</taxon>
        <taxon>Kinetoplastea</taxon>
        <taxon>Metakinetoplastina</taxon>
        <taxon>Trypanosomatida</taxon>
        <taxon>Trypanosomatidae</taxon>
        <taxon>Trypanosoma</taxon>
    </lineage>
</organism>
<dbReference type="OrthoDB" id="243127at2759"/>
<dbReference type="EMBL" id="NBCO01000016">
    <property type="protein sequence ID" value="ORC88610.1"/>
    <property type="molecule type" value="Genomic_DNA"/>
</dbReference>
<dbReference type="VEuPathDB" id="TriTrypDB:TM35_000162480"/>
<evidence type="ECO:0000313" key="3">
    <source>
        <dbReference type="EMBL" id="ORC88610.1"/>
    </source>
</evidence>
<dbReference type="AlphaFoldDB" id="A0A1X0NWX9"/>
<reference evidence="3 4" key="1">
    <citation type="submission" date="2017-03" db="EMBL/GenBank/DDBJ databases">
        <title>An alternative strategy for trypanosome survival in the mammalian bloodstream revealed through genome and transcriptome analysis of the ubiquitous bovine parasite Trypanosoma (Megatrypanum) theileri.</title>
        <authorList>
            <person name="Kelly S."/>
            <person name="Ivens A."/>
            <person name="Mott A."/>
            <person name="O'Neill E."/>
            <person name="Emms D."/>
            <person name="Macleod O."/>
            <person name="Voorheis P."/>
            <person name="Matthews J."/>
            <person name="Matthews K."/>
            <person name="Carrington M."/>
        </authorList>
    </citation>
    <scope>NUCLEOTIDE SEQUENCE [LARGE SCALE GENOMIC DNA]</scope>
    <source>
        <strain evidence="3">Edinburgh</strain>
    </source>
</reference>
<evidence type="ECO:0000313" key="4">
    <source>
        <dbReference type="Proteomes" id="UP000192257"/>
    </source>
</evidence>
<dbReference type="PANTHER" id="PTHR43830">
    <property type="entry name" value="PROTEIN PSP1"/>
    <property type="match status" value="1"/>
</dbReference>
<dbReference type="InterPro" id="IPR007557">
    <property type="entry name" value="PSP1_C"/>
</dbReference>
<name>A0A1X0NWX9_9TRYP</name>
<dbReference type="PANTHER" id="PTHR43830:SF3">
    <property type="entry name" value="PROTEIN PSP1"/>
    <property type="match status" value="1"/>
</dbReference>
<feature type="region of interest" description="Disordered" evidence="1">
    <location>
        <begin position="115"/>
        <end position="147"/>
    </location>
</feature>
<dbReference type="PROSITE" id="PS51411">
    <property type="entry name" value="PSP1_C"/>
    <property type="match status" value="1"/>
</dbReference>
<dbReference type="Proteomes" id="UP000192257">
    <property type="component" value="Unassembled WGS sequence"/>
</dbReference>
<dbReference type="GeneID" id="39985900"/>
<dbReference type="RefSeq" id="XP_028882676.1">
    <property type="nucleotide sequence ID" value="XM_029026120.1"/>
</dbReference>
<dbReference type="NCBIfam" id="NF041131">
    <property type="entry name" value="RicT_YaaT_fam"/>
    <property type="match status" value="1"/>
</dbReference>